<dbReference type="PANTHER" id="PTHR45138">
    <property type="entry name" value="REGULATORY COMPONENTS OF SENSORY TRANSDUCTION SYSTEM"/>
    <property type="match status" value="1"/>
</dbReference>
<accession>A0ABT3L638</accession>
<evidence type="ECO:0000313" key="6">
    <source>
        <dbReference type="Proteomes" id="UP001526426"/>
    </source>
</evidence>
<dbReference type="InterPro" id="IPR043128">
    <property type="entry name" value="Rev_trsase/Diguanyl_cyclase"/>
</dbReference>
<dbReference type="Proteomes" id="UP001526426">
    <property type="component" value="Unassembled WGS sequence"/>
</dbReference>
<dbReference type="SMART" id="SM00448">
    <property type="entry name" value="REC"/>
    <property type="match status" value="1"/>
</dbReference>
<reference evidence="5 6" key="1">
    <citation type="submission" date="2021-08" db="EMBL/GenBank/DDBJ databases">
        <title>Draft genome sequence of Spirulina subsalsa with high tolerance to salinity and hype-accumulation of phycocyanin.</title>
        <authorList>
            <person name="Pei H."/>
            <person name="Jiang L."/>
        </authorList>
    </citation>
    <scope>NUCLEOTIDE SEQUENCE [LARGE SCALE GENOMIC DNA]</scope>
    <source>
        <strain evidence="5 6">FACHB-351</strain>
    </source>
</reference>
<dbReference type="Pfam" id="PF00990">
    <property type="entry name" value="GGDEF"/>
    <property type="match status" value="1"/>
</dbReference>
<dbReference type="EC" id="2.7.7.65" evidence="5"/>
<evidence type="ECO:0000256" key="2">
    <source>
        <dbReference type="SAM" id="Coils"/>
    </source>
</evidence>
<dbReference type="PROSITE" id="PS50887">
    <property type="entry name" value="GGDEF"/>
    <property type="match status" value="1"/>
</dbReference>
<dbReference type="InterPro" id="IPR001789">
    <property type="entry name" value="Sig_transdc_resp-reg_receiver"/>
</dbReference>
<feature type="domain" description="GGDEF" evidence="4">
    <location>
        <begin position="212"/>
        <end position="349"/>
    </location>
</feature>
<keyword evidence="6" id="KW-1185">Reference proteome</keyword>
<dbReference type="EMBL" id="JAIHOM010000052">
    <property type="protein sequence ID" value="MCW6036967.1"/>
    <property type="molecule type" value="Genomic_DNA"/>
</dbReference>
<dbReference type="Pfam" id="PF00072">
    <property type="entry name" value="Response_reg"/>
    <property type="match status" value="1"/>
</dbReference>
<dbReference type="Gene3D" id="3.40.50.2300">
    <property type="match status" value="1"/>
</dbReference>
<keyword evidence="2" id="KW-0175">Coiled coil</keyword>
<dbReference type="Gene3D" id="3.30.70.270">
    <property type="match status" value="1"/>
</dbReference>
<dbReference type="CDD" id="cd01949">
    <property type="entry name" value="GGDEF"/>
    <property type="match status" value="1"/>
</dbReference>
<keyword evidence="5" id="KW-0808">Transferase</keyword>
<protein>
    <submittedName>
        <fullName evidence="5">Diguanylate cyclase</fullName>
        <ecNumber evidence="5">2.7.7.65</ecNumber>
    </submittedName>
</protein>
<proteinExistence type="predicted"/>
<dbReference type="PROSITE" id="PS50110">
    <property type="entry name" value="RESPONSE_REGULATORY"/>
    <property type="match status" value="1"/>
</dbReference>
<dbReference type="NCBIfam" id="TIGR00254">
    <property type="entry name" value="GGDEF"/>
    <property type="match status" value="1"/>
</dbReference>
<dbReference type="SMART" id="SM00267">
    <property type="entry name" value="GGDEF"/>
    <property type="match status" value="1"/>
</dbReference>
<dbReference type="PANTHER" id="PTHR45138:SF9">
    <property type="entry name" value="DIGUANYLATE CYCLASE DGCM-RELATED"/>
    <property type="match status" value="1"/>
</dbReference>
<dbReference type="RefSeq" id="WP_265264796.1">
    <property type="nucleotide sequence ID" value="NZ_JAIHOM010000052.1"/>
</dbReference>
<sequence>MVAHLPTNPPDILIVDDTPENLRLLATMLEQQGYKVRKVITGEMALKVVEKTIPDLILLDIGLPKMNGYEVCQQLKTMPKVQDIPVIFLSAYNQVDQKLQAFAVGGVDYITKPFHIAEVQARIATHLQLRLLQKAYAQLVDELQEKNQKLQQKIQEHEAEILRRHAVENALQIANKRLKDMAHYDSLTGIANRRKFDSIVTLEWRRMLKEKTPCSIILCDIDNFKPYNDTYGHQAGDDCLIKVAYSLKMQLKHSHDLIARYGGEEFIVLLPNTDQNGAFNVAETLRQAVFELKIPHCASSVVPYVTLSLGVATQIPDTQSRIENLIYKADKALYIAKSEGKNQVRCFES</sequence>
<organism evidence="5 6">
    <name type="scientific">Spirulina subsalsa FACHB-351</name>
    <dbReference type="NCBI Taxonomy" id="234711"/>
    <lineage>
        <taxon>Bacteria</taxon>
        <taxon>Bacillati</taxon>
        <taxon>Cyanobacteriota</taxon>
        <taxon>Cyanophyceae</taxon>
        <taxon>Spirulinales</taxon>
        <taxon>Spirulinaceae</taxon>
        <taxon>Spirulina</taxon>
    </lineage>
</organism>
<dbReference type="InterPro" id="IPR050469">
    <property type="entry name" value="Diguanylate_Cyclase"/>
</dbReference>
<dbReference type="SUPFAM" id="SSF55073">
    <property type="entry name" value="Nucleotide cyclase"/>
    <property type="match status" value="1"/>
</dbReference>
<feature type="domain" description="Response regulatory" evidence="3">
    <location>
        <begin position="11"/>
        <end position="127"/>
    </location>
</feature>
<comment type="caution">
    <text evidence="5">The sequence shown here is derived from an EMBL/GenBank/DDBJ whole genome shotgun (WGS) entry which is preliminary data.</text>
</comment>
<evidence type="ECO:0000259" key="3">
    <source>
        <dbReference type="PROSITE" id="PS50110"/>
    </source>
</evidence>
<keyword evidence="5" id="KW-0548">Nucleotidyltransferase</keyword>
<evidence type="ECO:0000313" key="5">
    <source>
        <dbReference type="EMBL" id="MCW6036967.1"/>
    </source>
</evidence>
<evidence type="ECO:0000259" key="4">
    <source>
        <dbReference type="PROSITE" id="PS50887"/>
    </source>
</evidence>
<dbReference type="GO" id="GO:0052621">
    <property type="term" value="F:diguanylate cyclase activity"/>
    <property type="evidence" value="ECO:0007669"/>
    <property type="project" value="UniProtKB-EC"/>
</dbReference>
<dbReference type="InterPro" id="IPR029787">
    <property type="entry name" value="Nucleotide_cyclase"/>
</dbReference>
<dbReference type="CDD" id="cd19920">
    <property type="entry name" value="REC_PA4781-like"/>
    <property type="match status" value="1"/>
</dbReference>
<evidence type="ECO:0000256" key="1">
    <source>
        <dbReference type="PROSITE-ProRule" id="PRU00169"/>
    </source>
</evidence>
<dbReference type="InterPro" id="IPR000160">
    <property type="entry name" value="GGDEF_dom"/>
</dbReference>
<name>A0ABT3L638_9CYAN</name>
<dbReference type="SUPFAM" id="SSF52172">
    <property type="entry name" value="CheY-like"/>
    <property type="match status" value="1"/>
</dbReference>
<dbReference type="InterPro" id="IPR011006">
    <property type="entry name" value="CheY-like_superfamily"/>
</dbReference>
<feature type="modified residue" description="4-aspartylphosphate" evidence="1">
    <location>
        <position position="60"/>
    </location>
</feature>
<feature type="coiled-coil region" evidence="2">
    <location>
        <begin position="129"/>
        <end position="160"/>
    </location>
</feature>
<keyword evidence="1" id="KW-0597">Phosphoprotein</keyword>
<gene>
    <name evidence="5" type="ORF">K4A83_11925</name>
</gene>